<dbReference type="InterPro" id="IPR028994">
    <property type="entry name" value="Integrin_alpha_N"/>
</dbReference>
<comment type="caution">
    <text evidence="2">The sequence shown here is derived from an EMBL/GenBank/DDBJ whole genome shotgun (WGS) entry which is preliminary data.</text>
</comment>
<organism evidence="2 3">
    <name type="scientific">Nonomuraea insulae</name>
    <dbReference type="NCBI Taxonomy" id="1616787"/>
    <lineage>
        <taxon>Bacteria</taxon>
        <taxon>Bacillati</taxon>
        <taxon>Actinomycetota</taxon>
        <taxon>Actinomycetes</taxon>
        <taxon>Streptosporangiales</taxon>
        <taxon>Streptosporangiaceae</taxon>
        <taxon>Nonomuraea</taxon>
    </lineage>
</organism>
<dbReference type="PANTHER" id="PTHR16026">
    <property type="entry name" value="CARTILAGE ACIDIC PROTEIN 1"/>
    <property type="match status" value="1"/>
</dbReference>
<dbReference type="Proteomes" id="UP001596058">
    <property type="component" value="Unassembled WGS sequence"/>
</dbReference>
<dbReference type="EMBL" id="JBHSPA010000027">
    <property type="protein sequence ID" value="MFC5827034.1"/>
    <property type="molecule type" value="Genomic_DNA"/>
</dbReference>
<dbReference type="InterPro" id="IPR011519">
    <property type="entry name" value="UnbV_ASPIC"/>
</dbReference>
<dbReference type="InterPro" id="IPR027039">
    <property type="entry name" value="Crtac1"/>
</dbReference>
<proteinExistence type="predicted"/>
<protein>
    <submittedName>
        <fullName evidence="2">CRTAC1 family protein</fullName>
    </submittedName>
</protein>
<gene>
    <name evidence="2" type="ORF">ACFPZ3_24445</name>
</gene>
<keyword evidence="3" id="KW-1185">Reference proteome</keyword>
<sequence length="642" mass="68579">MTTVATWLRRQQAGIVALVVMAALFAVGRPSFASDEAKAELASAYSFQPLSIALPANYPQQTVRKVNQRYKHIDAWISSVGAGIAMNDLDMDGRSNDLCVTDPRIDQIVVTPTPGERSDRYQPFALNPGTLPMNEAIAPMGCLAGDFNEDGRTDILTYFWGRTPIVYLAKPGVTALANDAYVPTELVPNKGGATYDGPQWNSNTATSADFDGDGHLDIFIGNYFPHGPVLDDKVNGGVEMNDSMSHAVNGGENYFFRYTGVTAGAPAAPTFAKLDNVLATNVSKGWELGASTADLDGDLLPELFLNNDFGPDRLLYNQSTPGKIAFKLVEGVSSPFVPKSKTLGHDSFKGMGSDFGDLDGDGLYDSFVSNITTSFGIEESNHAFFNTGKDKADVRAQLTDGVAPFTDRSAQTRTAWTGWGWDVKIDDFDNSGVPAIVQATGFVKGEVNRWPQLQELATANDGVLRNPHSWPVVNAGADIAGSQTLAFFTKEKNGAYADVAHELGLAIPVPTRGIATGDANGDGLLDLAVARQWDAPVFYQNQSKSAGSAITLQLTHESGSPAVGAEAATSVDGRTVIGRVDGGSGHSGRRSHEVHLGLGKNVTGPVTVNLRWRDRTGQVREQDLQLSPGRHAIQLGSQAKEK</sequence>
<evidence type="ECO:0000313" key="2">
    <source>
        <dbReference type="EMBL" id="MFC5827034.1"/>
    </source>
</evidence>
<dbReference type="SUPFAM" id="SSF69318">
    <property type="entry name" value="Integrin alpha N-terminal domain"/>
    <property type="match status" value="1"/>
</dbReference>
<dbReference type="Pfam" id="PF07593">
    <property type="entry name" value="UnbV_ASPIC"/>
    <property type="match status" value="1"/>
</dbReference>
<evidence type="ECO:0000313" key="3">
    <source>
        <dbReference type="Proteomes" id="UP001596058"/>
    </source>
</evidence>
<feature type="domain" description="ASPIC/UnbV" evidence="1">
    <location>
        <begin position="562"/>
        <end position="620"/>
    </location>
</feature>
<dbReference type="Gene3D" id="2.130.10.130">
    <property type="entry name" value="Integrin alpha, N-terminal"/>
    <property type="match status" value="1"/>
</dbReference>
<name>A0ABW1CMR1_9ACTN</name>
<evidence type="ECO:0000259" key="1">
    <source>
        <dbReference type="Pfam" id="PF07593"/>
    </source>
</evidence>
<dbReference type="RefSeq" id="WP_379516535.1">
    <property type="nucleotide sequence ID" value="NZ_JBHSPA010000027.1"/>
</dbReference>
<accession>A0ABW1CMR1</accession>
<dbReference type="PANTHER" id="PTHR16026:SF0">
    <property type="entry name" value="CARTILAGE ACIDIC PROTEIN 1"/>
    <property type="match status" value="1"/>
</dbReference>
<reference evidence="3" key="1">
    <citation type="journal article" date="2019" name="Int. J. Syst. Evol. Microbiol.">
        <title>The Global Catalogue of Microorganisms (GCM) 10K type strain sequencing project: providing services to taxonomists for standard genome sequencing and annotation.</title>
        <authorList>
            <consortium name="The Broad Institute Genomics Platform"/>
            <consortium name="The Broad Institute Genome Sequencing Center for Infectious Disease"/>
            <person name="Wu L."/>
            <person name="Ma J."/>
        </authorList>
    </citation>
    <scope>NUCLEOTIDE SEQUENCE [LARGE SCALE GENOMIC DNA]</scope>
    <source>
        <strain evidence="3">CCUG 53903</strain>
    </source>
</reference>